<sequence length="939" mass="100159">MATYLPLLLVSVSANNTAPDDSAVTTQPRGQVDYLSHHWEEDDVARSWRSMTKQKDHIANGVRLENASWRTWWKQRNGLKTISPETLNWLKDSDVTWLYGPLHTAGDWTKPPEARNEGGISACGSSAQDLTRFRRDSPSPPTSENAGPRKPILKHRTIGELLMSYVPPSAIADDDDDDDYEFEENANAADAPHRPPLLHTKSDTHIMRWRKNQAFRKDSPPRIVLPAEKPEGDDPARAGAPLSPASKTSEPHEGSDQDGAQPKKRHISFNTFVEQCIAIDEPQPRKRFNSGSRHPSPLYDTYSYDGRVDSEEDEFEEHHDTMVSPSDSEDDQPLEIRTRSRTTSLTNPTAHFGPHGFLSRARPPLMRTSSSDKSHVTIAPIAPTMLKTYGVASGDVEPTAEYPYFRAAGDAPGELVYVPPVGSNYELLPGSRTGSSEDVWTHREAHLIVGAGSRSSSSNSSTSSGSGASSVAGSSTASTPYSRTVSMPPTPHPKVWEGVPPPPSDDDVNGTELDAYDYFSGPDLGEDFPERSGGGERESYADRRTKEEEKGEKEGKEEQGPVRYAEGGAASVTNGRSSGPEGGGGSRSVPVVINTAGAVEEREEHSPTVSKDETKPRSPSPERQQDPSVPHSAPVPVPRVGSAHSQVVPPASSVAPDFLSPREASSGSLRGRSARSDRTAASPGGSRSESRGRSVTRSSSFSDRERSSSRGANSPLGSISPTGSFVGAGRRTTGASVIQRRASADSAGGGGESGGREGRGRERSDRRISESLSPPHVAKAPAYQPYLPTSSERPTGGGDDSSSSGSSTISAPSTSATQTKSGLALPIPSPIPEEDEARSRNPTPANSPTLAAMQRVLPPDAFAAPNTPPPKATSHARTTSNSSVRSIDYAPVQSSPILRPADKRRRSSDGGPDGTLVGRAADIVSTARGFLGSLWGGGN</sequence>
<dbReference type="InterPro" id="IPR013860">
    <property type="entry name" value="AreA_GATA"/>
</dbReference>
<evidence type="ECO:0000256" key="1">
    <source>
        <dbReference type="SAM" id="MobiDB-lite"/>
    </source>
</evidence>
<evidence type="ECO:0000313" key="3">
    <source>
        <dbReference type="EMBL" id="EIN03870.1"/>
    </source>
</evidence>
<dbReference type="KEGG" id="psq:PUNSTDRAFT_123132"/>
<protein>
    <recommendedName>
        <fullName evidence="2">Nitrogen regulatory protein areA GATA-like domain-containing protein</fullName>
    </recommendedName>
</protein>
<feature type="compositionally biased region" description="Low complexity" evidence="1">
    <location>
        <begin position="800"/>
        <end position="817"/>
    </location>
</feature>
<dbReference type="PANTHER" id="PTHR28051:SF1">
    <property type="entry name" value="PROTEIN MTL1-RELATED"/>
    <property type="match status" value="1"/>
</dbReference>
<accession>R7S0F2</accession>
<dbReference type="GO" id="GO:0007039">
    <property type="term" value="P:protein catabolic process in the vacuole"/>
    <property type="evidence" value="ECO:0007669"/>
    <property type="project" value="TreeGrafter"/>
</dbReference>
<feature type="region of interest" description="Disordered" evidence="1">
    <location>
        <begin position="109"/>
        <end position="153"/>
    </location>
</feature>
<dbReference type="GO" id="GO:0005773">
    <property type="term" value="C:vacuole"/>
    <property type="evidence" value="ECO:0007669"/>
    <property type="project" value="GOC"/>
</dbReference>
<evidence type="ECO:0000313" key="4">
    <source>
        <dbReference type="Proteomes" id="UP000054196"/>
    </source>
</evidence>
<dbReference type="EMBL" id="JH687558">
    <property type="protein sequence ID" value="EIN03870.1"/>
    <property type="molecule type" value="Genomic_DNA"/>
</dbReference>
<dbReference type="OMA" id="EDVYHHR"/>
<gene>
    <name evidence="3" type="ORF">PUNSTDRAFT_123132</name>
</gene>
<dbReference type="GeneID" id="18877630"/>
<name>R7S0F2_PUNST</name>
<dbReference type="RefSeq" id="XP_007388928.1">
    <property type="nucleotide sequence ID" value="XM_007388866.1"/>
</dbReference>
<feature type="compositionally biased region" description="Low complexity" evidence="1">
    <location>
        <begin position="662"/>
        <end position="671"/>
    </location>
</feature>
<feature type="region of interest" description="Disordered" evidence="1">
    <location>
        <begin position="185"/>
        <end position="262"/>
    </location>
</feature>
<feature type="compositionally biased region" description="Basic and acidic residues" evidence="1">
    <location>
        <begin position="599"/>
        <end position="616"/>
    </location>
</feature>
<dbReference type="OrthoDB" id="5563539at2759"/>
<feature type="compositionally biased region" description="Low complexity" evidence="1">
    <location>
        <begin position="451"/>
        <end position="479"/>
    </location>
</feature>
<feature type="compositionally biased region" description="Polar residues" evidence="1">
    <location>
        <begin position="875"/>
        <end position="885"/>
    </location>
</feature>
<feature type="compositionally biased region" description="Polar residues" evidence="1">
    <location>
        <begin position="711"/>
        <end position="723"/>
    </location>
</feature>
<feature type="compositionally biased region" description="Basic and acidic residues" evidence="1">
    <location>
        <begin position="754"/>
        <end position="769"/>
    </location>
</feature>
<dbReference type="Proteomes" id="UP000054196">
    <property type="component" value="Unassembled WGS sequence"/>
</dbReference>
<reference evidence="4" key="1">
    <citation type="journal article" date="2012" name="Science">
        <title>The Paleozoic origin of enzymatic lignin decomposition reconstructed from 31 fungal genomes.</title>
        <authorList>
            <person name="Floudas D."/>
            <person name="Binder M."/>
            <person name="Riley R."/>
            <person name="Barry K."/>
            <person name="Blanchette R.A."/>
            <person name="Henrissat B."/>
            <person name="Martinez A.T."/>
            <person name="Otillar R."/>
            <person name="Spatafora J.W."/>
            <person name="Yadav J.S."/>
            <person name="Aerts A."/>
            <person name="Benoit I."/>
            <person name="Boyd A."/>
            <person name="Carlson A."/>
            <person name="Copeland A."/>
            <person name="Coutinho P.M."/>
            <person name="de Vries R.P."/>
            <person name="Ferreira P."/>
            <person name="Findley K."/>
            <person name="Foster B."/>
            <person name="Gaskell J."/>
            <person name="Glotzer D."/>
            <person name="Gorecki P."/>
            <person name="Heitman J."/>
            <person name="Hesse C."/>
            <person name="Hori C."/>
            <person name="Igarashi K."/>
            <person name="Jurgens J.A."/>
            <person name="Kallen N."/>
            <person name="Kersten P."/>
            <person name="Kohler A."/>
            <person name="Kuees U."/>
            <person name="Kumar T.K.A."/>
            <person name="Kuo A."/>
            <person name="LaButti K."/>
            <person name="Larrondo L.F."/>
            <person name="Lindquist E."/>
            <person name="Ling A."/>
            <person name="Lombard V."/>
            <person name="Lucas S."/>
            <person name="Lundell T."/>
            <person name="Martin R."/>
            <person name="McLaughlin D.J."/>
            <person name="Morgenstern I."/>
            <person name="Morin E."/>
            <person name="Murat C."/>
            <person name="Nagy L.G."/>
            <person name="Nolan M."/>
            <person name="Ohm R.A."/>
            <person name="Patyshakuliyeva A."/>
            <person name="Rokas A."/>
            <person name="Ruiz-Duenas F.J."/>
            <person name="Sabat G."/>
            <person name="Salamov A."/>
            <person name="Samejima M."/>
            <person name="Schmutz J."/>
            <person name="Slot J.C."/>
            <person name="St John F."/>
            <person name="Stenlid J."/>
            <person name="Sun H."/>
            <person name="Sun S."/>
            <person name="Syed K."/>
            <person name="Tsang A."/>
            <person name="Wiebenga A."/>
            <person name="Young D."/>
            <person name="Pisabarro A."/>
            <person name="Eastwood D.C."/>
            <person name="Martin F."/>
            <person name="Cullen D."/>
            <person name="Grigoriev I.V."/>
            <person name="Hibbett D.S."/>
        </authorList>
    </citation>
    <scope>NUCLEOTIDE SEQUENCE [LARGE SCALE GENOMIC DNA]</scope>
    <source>
        <strain evidence="4">HHB-11173 SS5</strain>
    </source>
</reference>
<dbReference type="Pfam" id="PF08550">
    <property type="entry name" value="GATA_AreA"/>
    <property type="match status" value="1"/>
</dbReference>
<keyword evidence="4" id="KW-1185">Reference proteome</keyword>
<feature type="compositionally biased region" description="Low complexity" evidence="1">
    <location>
        <begin position="682"/>
        <end position="701"/>
    </location>
</feature>
<proteinExistence type="predicted"/>
<feature type="compositionally biased region" description="Low complexity" evidence="1">
    <location>
        <begin position="627"/>
        <end position="640"/>
    </location>
</feature>
<dbReference type="AlphaFoldDB" id="R7S0F2"/>
<evidence type="ECO:0000259" key="2">
    <source>
        <dbReference type="Pfam" id="PF08550"/>
    </source>
</evidence>
<organism evidence="3 4">
    <name type="scientific">Punctularia strigosozonata (strain HHB-11173)</name>
    <name type="common">White-rot fungus</name>
    <dbReference type="NCBI Taxonomy" id="741275"/>
    <lineage>
        <taxon>Eukaryota</taxon>
        <taxon>Fungi</taxon>
        <taxon>Dikarya</taxon>
        <taxon>Basidiomycota</taxon>
        <taxon>Agaricomycotina</taxon>
        <taxon>Agaricomycetes</taxon>
        <taxon>Corticiales</taxon>
        <taxon>Punctulariaceae</taxon>
        <taxon>Punctularia</taxon>
    </lineage>
</organism>
<dbReference type="HOGENOM" id="CLU_007439_0_0_1"/>
<feature type="region of interest" description="Disordered" evidence="1">
    <location>
        <begin position="280"/>
        <end position="372"/>
    </location>
</feature>
<feature type="compositionally biased region" description="Basic and acidic residues" evidence="1">
    <location>
        <begin position="528"/>
        <end position="560"/>
    </location>
</feature>
<dbReference type="eggNOG" id="ENOG502QSII">
    <property type="taxonomic scope" value="Eukaryota"/>
</dbReference>
<feature type="domain" description="Nitrogen regulatory protein areA GATA-like" evidence="2">
    <location>
        <begin position="47"/>
        <end position="74"/>
    </location>
</feature>
<dbReference type="GO" id="GO:0042149">
    <property type="term" value="P:cellular response to glucose starvation"/>
    <property type="evidence" value="ECO:0007669"/>
    <property type="project" value="TreeGrafter"/>
</dbReference>
<feature type="compositionally biased region" description="Polar residues" evidence="1">
    <location>
        <begin position="840"/>
        <end position="849"/>
    </location>
</feature>
<feature type="region of interest" description="Disordered" evidence="1">
    <location>
        <begin position="451"/>
        <end position="917"/>
    </location>
</feature>
<dbReference type="InterPro" id="IPR052292">
    <property type="entry name" value="Glucose_repression_reg"/>
</dbReference>
<dbReference type="PANTHER" id="PTHR28051">
    <property type="entry name" value="PROTEIN MTL1-RELATED"/>
    <property type="match status" value="1"/>
</dbReference>